<dbReference type="InterPro" id="IPR051199">
    <property type="entry name" value="LPS_LOS_Heptosyltrfase"/>
</dbReference>
<gene>
    <name evidence="3" type="ORF">HHL15_06015</name>
</gene>
<evidence type="ECO:0000256" key="2">
    <source>
        <dbReference type="ARBA" id="ARBA00022679"/>
    </source>
</evidence>
<reference evidence="3 4" key="1">
    <citation type="submission" date="2020-04" db="EMBL/GenBank/DDBJ databases">
        <title>Zoogloea sp. G-4-1-14 isolated from soil.</title>
        <authorList>
            <person name="Dahal R.H."/>
        </authorList>
    </citation>
    <scope>NUCLEOTIDE SEQUENCE [LARGE SCALE GENOMIC DNA]</scope>
    <source>
        <strain evidence="3 4">G-4-1-14</strain>
    </source>
</reference>
<protein>
    <submittedName>
        <fullName evidence="3">Glycosyltransferase family 9 protein</fullName>
    </submittedName>
</protein>
<dbReference type="GO" id="GO:0008713">
    <property type="term" value="F:ADP-heptose-lipopolysaccharide heptosyltransferase activity"/>
    <property type="evidence" value="ECO:0007669"/>
    <property type="project" value="TreeGrafter"/>
</dbReference>
<dbReference type="Proteomes" id="UP000580043">
    <property type="component" value="Unassembled WGS sequence"/>
</dbReference>
<sequence>MLQPPSFPRTVVVHHRSGIGDLVWHIPYLRAIAAVSAGGKLSVIARPSCRAAEVLAAEDCIEKVIEFDRKPRKSERRAGRHDGLAAQLAFVGELRAEGFERIYIFSGRARYALLALLAGIRQRAGFGFSMGERLLLNLPPYIRPYSGPGNWVYPEATAFCVAHGLVDGPVVPRMKVLPDALAGAERDLAAYPAPRYAFSIGTSEPRKNWGAERFAALAKAIAERGGSVVLLGGPAEAEPAKAILQALIEPLRASVFVSTQPSVQRSAALLRHCQYCVGNDTGVLNMAVANGIPALGLFGATPPLAHDPLLQALAGDGMAAITVEAVLARLIELDAPGLRAVAAGAAS</sequence>
<accession>A0A848FZE5</accession>
<evidence type="ECO:0000313" key="3">
    <source>
        <dbReference type="EMBL" id="NML25288.1"/>
    </source>
</evidence>
<comment type="caution">
    <text evidence="3">The sequence shown here is derived from an EMBL/GenBank/DDBJ whole genome shotgun (WGS) entry which is preliminary data.</text>
</comment>
<organism evidence="3 4">
    <name type="scientific">Zoogloea dura</name>
    <dbReference type="NCBI Taxonomy" id="2728840"/>
    <lineage>
        <taxon>Bacteria</taxon>
        <taxon>Pseudomonadati</taxon>
        <taxon>Pseudomonadota</taxon>
        <taxon>Betaproteobacteria</taxon>
        <taxon>Rhodocyclales</taxon>
        <taxon>Zoogloeaceae</taxon>
        <taxon>Zoogloea</taxon>
    </lineage>
</organism>
<proteinExistence type="predicted"/>
<keyword evidence="1" id="KW-0328">Glycosyltransferase</keyword>
<evidence type="ECO:0000313" key="4">
    <source>
        <dbReference type="Proteomes" id="UP000580043"/>
    </source>
</evidence>
<dbReference type="SUPFAM" id="SSF53756">
    <property type="entry name" value="UDP-Glycosyltransferase/glycogen phosphorylase"/>
    <property type="match status" value="1"/>
</dbReference>
<dbReference type="InterPro" id="IPR002201">
    <property type="entry name" value="Glyco_trans_9"/>
</dbReference>
<dbReference type="Gene3D" id="3.40.50.2000">
    <property type="entry name" value="Glycogen Phosphorylase B"/>
    <property type="match status" value="2"/>
</dbReference>
<evidence type="ECO:0000256" key="1">
    <source>
        <dbReference type="ARBA" id="ARBA00022676"/>
    </source>
</evidence>
<dbReference type="GO" id="GO:0005829">
    <property type="term" value="C:cytosol"/>
    <property type="evidence" value="ECO:0007669"/>
    <property type="project" value="TreeGrafter"/>
</dbReference>
<dbReference type="GO" id="GO:0009244">
    <property type="term" value="P:lipopolysaccharide core region biosynthetic process"/>
    <property type="evidence" value="ECO:0007669"/>
    <property type="project" value="TreeGrafter"/>
</dbReference>
<keyword evidence="4" id="KW-1185">Reference proteome</keyword>
<dbReference type="PANTHER" id="PTHR30160">
    <property type="entry name" value="TETRAACYLDISACCHARIDE 4'-KINASE-RELATED"/>
    <property type="match status" value="1"/>
</dbReference>
<dbReference type="AlphaFoldDB" id="A0A848FZE5"/>
<dbReference type="Pfam" id="PF01075">
    <property type="entry name" value="Glyco_transf_9"/>
    <property type="match status" value="1"/>
</dbReference>
<dbReference type="EMBL" id="JABBGA010000003">
    <property type="protein sequence ID" value="NML25288.1"/>
    <property type="molecule type" value="Genomic_DNA"/>
</dbReference>
<dbReference type="CDD" id="cd03789">
    <property type="entry name" value="GT9_LPS_heptosyltransferase"/>
    <property type="match status" value="1"/>
</dbReference>
<keyword evidence="2 3" id="KW-0808">Transferase</keyword>
<name>A0A848FZE5_9RHOO</name>
<dbReference type="RefSeq" id="WP_169144921.1">
    <property type="nucleotide sequence ID" value="NZ_JABBGA010000003.1"/>
</dbReference>